<dbReference type="GO" id="GO:0052621">
    <property type="term" value="F:diguanylate cyclase activity"/>
    <property type="evidence" value="ECO:0007669"/>
    <property type="project" value="UniProtKB-EC"/>
</dbReference>
<feature type="transmembrane region" description="Helical" evidence="3">
    <location>
        <begin position="215"/>
        <end position="236"/>
    </location>
</feature>
<accession>A0A1X7CZB7</accession>
<dbReference type="Pfam" id="PF00990">
    <property type="entry name" value="GGDEF"/>
    <property type="match status" value="1"/>
</dbReference>
<sequence>MTDTSSLAPSVGEPTPIVLAVTRWYARILLVAFALLPGYLIAYLHFFQDPALRFENHGFHEIAIGIATLEGIFVSYVTWQCYRRSGEPILRWLMLGFIGFVIVYAPHGMLTPLAHDDPWLFLLYGPASRLLMAVLLMVGLIAYRRSPDGEGQRVDRWFWSSWLITFVVIDLLVAALANTPWAGALATRLVLEGGALVVSLANVVCLFARRIHSPLMTLFAVSVGAFAFSSLAFLLGKPWNHMWWLAHAIFAAGFLLLSYGIVHAFRTTRSFSAIYSQEALIARLRESMARTEGVLQELRKTNQKVEGTSSVDPLVGTVNRRTFVEAIEREIERAKWGGLSFSVLALDLDNFTRVNDRFGRAVGDDVLRGIADICIDAIRPYNGVARAGSEELMLLVPHAAIDVALTLGERIRSDVQASIFESGSHRFSVTISIGIAQFAQDGATGEALMRVAEERLRRAKHHGRNCVIAV</sequence>
<feature type="transmembrane region" description="Helical" evidence="3">
    <location>
        <begin position="156"/>
        <end position="177"/>
    </location>
</feature>
<dbReference type="PANTHER" id="PTHR45138:SF9">
    <property type="entry name" value="DIGUANYLATE CYCLASE DGCM-RELATED"/>
    <property type="match status" value="1"/>
</dbReference>
<dbReference type="Gene3D" id="3.30.70.270">
    <property type="match status" value="1"/>
</dbReference>
<dbReference type="InterPro" id="IPR050469">
    <property type="entry name" value="Diguanylate_Cyclase"/>
</dbReference>
<evidence type="ECO:0000256" key="3">
    <source>
        <dbReference type="SAM" id="Phobius"/>
    </source>
</evidence>
<dbReference type="SUPFAM" id="SSF55073">
    <property type="entry name" value="Nucleotide cyclase"/>
    <property type="match status" value="1"/>
</dbReference>
<feature type="domain" description="GGDEF" evidence="4">
    <location>
        <begin position="339"/>
        <end position="470"/>
    </location>
</feature>
<dbReference type="Proteomes" id="UP000192911">
    <property type="component" value="Unassembled WGS sequence"/>
</dbReference>
<dbReference type="STRING" id="28094.SAMN06295900_102179"/>
<reference evidence="6" key="1">
    <citation type="submission" date="2017-04" db="EMBL/GenBank/DDBJ databases">
        <authorList>
            <person name="Varghese N."/>
            <person name="Submissions S."/>
        </authorList>
    </citation>
    <scope>NUCLEOTIDE SEQUENCE [LARGE SCALE GENOMIC DNA]</scope>
    <source>
        <strain evidence="6">Ballard 720</strain>
    </source>
</reference>
<protein>
    <recommendedName>
        <fullName evidence="1">diguanylate cyclase</fullName>
        <ecNumber evidence="1">2.7.7.65</ecNumber>
    </recommendedName>
</protein>
<dbReference type="AlphaFoldDB" id="A0A1X7CZB7"/>
<feature type="transmembrane region" description="Helical" evidence="3">
    <location>
        <begin position="89"/>
        <end position="107"/>
    </location>
</feature>
<evidence type="ECO:0000256" key="2">
    <source>
        <dbReference type="ARBA" id="ARBA00034247"/>
    </source>
</evidence>
<dbReference type="EC" id="2.7.7.65" evidence="1"/>
<evidence type="ECO:0000259" key="4">
    <source>
        <dbReference type="PROSITE" id="PS50887"/>
    </source>
</evidence>
<dbReference type="CDD" id="cd01949">
    <property type="entry name" value="GGDEF"/>
    <property type="match status" value="1"/>
</dbReference>
<evidence type="ECO:0000313" key="6">
    <source>
        <dbReference type="Proteomes" id="UP000192911"/>
    </source>
</evidence>
<feature type="transmembrane region" description="Helical" evidence="3">
    <location>
        <begin position="119"/>
        <end position="144"/>
    </location>
</feature>
<proteinExistence type="predicted"/>
<name>A0A1X7CZB7_TRICW</name>
<keyword evidence="3" id="KW-1133">Transmembrane helix</keyword>
<evidence type="ECO:0000256" key="1">
    <source>
        <dbReference type="ARBA" id="ARBA00012528"/>
    </source>
</evidence>
<feature type="transmembrane region" description="Helical" evidence="3">
    <location>
        <begin position="24"/>
        <end position="46"/>
    </location>
</feature>
<dbReference type="SMART" id="SM00267">
    <property type="entry name" value="GGDEF"/>
    <property type="match status" value="1"/>
</dbReference>
<dbReference type="PANTHER" id="PTHR45138">
    <property type="entry name" value="REGULATORY COMPONENTS OF SENSORY TRANSDUCTION SYSTEM"/>
    <property type="match status" value="1"/>
</dbReference>
<dbReference type="PROSITE" id="PS50887">
    <property type="entry name" value="GGDEF"/>
    <property type="match status" value="1"/>
</dbReference>
<dbReference type="NCBIfam" id="TIGR00254">
    <property type="entry name" value="GGDEF"/>
    <property type="match status" value="1"/>
</dbReference>
<organism evidence="5 6">
    <name type="scientific">Trinickia caryophylli</name>
    <name type="common">Paraburkholderia caryophylli</name>
    <dbReference type="NCBI Taxonomy" id="28094"/>
    <lineage>
        <taxon>Bacteria</taxon>
        <taxon>Pseudomonadati</taxon>
        <taxon>Pseudomonadota</taxon>
        <taxon>Betaproteobacteria</taxon>
        <taxon>Burkholderiales</taxon>
        <taxon>Burkholderiaceae</taxon>
        <taxon>Trinickia</taxon>
    </lineage>
</organism>
<dbReference type="RefSeq" id="WP_085224820.1">
    <property type="nucleotide sequence ID" value="NZ_BSQD01000002.1"/>
</dbReference>
<keyword evidence="6" id="KW-1185">Reference proteome</keyword>
<dbReference type="EMBL" id="FXAH01000002">
    <property type="protein sequence ID" value="SMF05846.1"/>
    <property type="molecule type" value="Genomic_DNA"/>
</dbReference>
<dbReference type="InterPro" id="IPR029787">
    <property type="entry name" value="Nucleotide_cyclase"/>
</dbReference>
<feature type="transmembrane region" description="Helical" evidence="3">
    <location>
        <begin position="58"/>
        <end position="77"/>
    </location>
</feature>
<evidence type="ECO:0000313" key="5">
    <source>
        <dbReference type="EMBL" id="SMF05846.1"/>
    </source>
</evidence>
<gene>
    <name evidence="5" type="ORF">SAMN06295900_102179</name>
</gene>
<keyword evidence="3" id="KW-0472">Membrane</keyword>
<dbReference type="GeneID" id="95552499"/>
<keyword evidence="3" id="KW-0812">Transmembrane</keyword>
<dbReference type="InterPro" id="IPR000160">
    <property type="entry name" value="GGDEF_dom"/>
</dbReference>
<dbReference type="InterPro" id="IPR043128">
    <property type="entry name" value="Rev_trsase/Diguanyl_cyclase"/>
</dbReference>
<comment type="catalytic activity">
    <reaction evidence="2">
        <text>2 GTP = 3',3'-c-di-GMP + 2 diphosphate</text>
        <dbReference type="Rhea" id="RHEA:24898"/>
        <dbReference type="ChEBI" id="CHEBI:33019"/>
        <dbReference type="ChEBI" id="CHEBI:37565"/>
        <dbReference type="ChEBI" id="CHEBI:58805"/>
        <dbReference type="EC" id="2.7.7.65"/>
    </reaction>
</comment>
<dbReference type="OrthoDB" id="9813903at2"/>
<feature type="transmembrane region" description="Helical" evidence="3">
    <location>
        <begin position="189"/>
        <end position="208"/>
    </location>
</feature>
<feature type="transmembrane region" description="Helical" evidence="3">
    <location>
        <begin position="242"/>
        <end position="262"/>
    </location>
</feature>